<comment type="caution">
    <text evidence="3">The sequence shown here is derived from an EMBL/GenBank/DDBJ whole genome shotgun (WGS) entry which is preliminary data.</text>
</comment>
<keyword evidence="4" id="KW-1185">Reference proteome</keyword>
<keyword evidence="2" id="KW-0472">Membrane</keyword>
<keyword evidence="1" id="KW-0808">Transferase</keyword>
<dbReference type="SUPFAM" id="SSF52540">
    <property type="entry name" value="P-loop containing nucleoside triphosphate hydrolases"/>
    <property type="match status" value="1"/>
</dbReference>
<name>A0A964BUR1_9CYAN</name>
<proteinExistence type="predicted"/>
<feature type="transmembrane region" description="Helical" evidence="2">
    <location>
        <begin position="271"/>
        <end position="291"/>
    </location>
</feature>
<evidence type="ECO:0000313" key="3">
    <source>
        <dbReference type="EMBL" id="MCC0178502.1"/>
    </source>
</evidence>
<organism evidence="3 4">
    <name type="scientific">Waterburya agarophytonicola KI4</name>
    <dbReference type="NCBI Taxonomy" id="2874699"/>
    <lineage>
        <taxon>Bacteria</taxon>
        <taxon>Bacillati</taxon>
        <taxon>Cyanobacteriota</taxon>
        <taxon>Cyanophyceae</taxon>
        <taxon>Pleurocapsales</taxon>
        <taxon>Hyellaceae</taxon>
        <taxon>Waterburya</taxon>
        <taxon>Waterburya agarophytonicola</taxon>
    </lineage>
</organism>
<dbReference type="PANTHER" id="PTHR12788">
    <property type="entry name" value="PROTEIN-TYROSINE SULFOTRANSFERASE 2"/>
    <property type="match status" value="1"/>
</dbReference>
<dbReference type="InterPro" id="IPR027417">
    <property type="entry name" value="P-loop_NTPase"/>
</dbReference>
<keyword evidence="2" id="KW-1133">Transmembrane helix</keyword>
<sequence length="317" mass="37058">MNDNFSVIAQPIFLIGAERSGTTLLRLMLDCHSNIAFHSEFEFVVDYFQNENYPSLDDFYDHLATDRLFQSSNFEIDYTLNYPQLVNSFLVQKRINTGKYFVGATVHRHFDRLLKIWSGAKFIHIIRDGRDVARSCVNMNWAGNVWTGSDRWIEVEKLWSELKSTLPEDRYIEINYEALIVNPKNTLSSLCEFIGTSYNLSMLSYPETSTYNLPNPKLIQQWKSKLSPWEVRLLEAKIDNTLIEYGYELSHFSPLTVNSLFQRILKLHSKLNVIVGRINIYGLPLILFSFLSRHLRLKQWQKQIQLQSNTVDTARLK</sequence>
<dbReference type="EMBL" id="JADWDC010000045">
    <property type="protein sequence ID" value="MCC0178502.1"/>
    <property type="molecule type" value="Genomic_DNA"/>
</dbReference>
<dbReference type="Gene3D" id="3.40.50.300">
    <property type="entry name" value="P-loop containing nucleotide triphosphate hydrolases"/>
    <property type="match status" value="1"/>
</dbReference>
<evidence type="ECO:0000256" key="1">
    <source>
        <dbReference type="ARBA" id="ARBA00022679"/>
    </source>
</evidence>
<evidence type="ECO:0000256" key="2">
    <source>
        <dbReference type="SAM" id="Phobius"/>
    </source>
</evidence>
<dbReference type="RefSeq" id="WP_229641597.1">
    <property type="nucleotide sequence ID" value="NZ_JADWDC010000045.1"/>
</dbReference>
<protein>
    <submittedName>
        <fullName evidence="3">Sulfotransferase</fullName>
    </submittedName>
</protein>
<dbReference type="AlphaFoldDB" id="A0A964BUR1"/>
<gene>
    <name evidence="3" type="ORF">I4641_16110</name>
</gene>
<reference evidence="3" key="1">
    <citation type="journal article" date="2021" name="Antonie Van Leeuwenhoek">
        <title>Draft genome and description of Waterburya agarophytonicola gen. nov. sp. nov. (Pleurocapsales, Cyanobacteria): a seaweed symbiont.</title>
        <authorList>
            <person name="Bonthond G."/>
            <person name="Shalygin S."/>
            <person name="Bayer T."/>
            <person name="Weinberger F."/>
        </authorList>
    </citation>
    <scope>NUCLEOTIDE SEQUENCE</scope>
    <source>
        <strain evidence="3">KI4</strain>
    </source>
</reference>
<dbReference type="InterPro" id="IPR026634">
    <property type="entry name" value="TPST-like"/>
</dbReference>
<accession>A0A964BUR1</accession>
<keyword evidence="2" id="KW-0812">Transmembrane</keyword>
<dbReference type="Proteomes" id="UP000729733">
    <property type="component" value="Unassembled WGS sequence"/>
</dbReference>
<dbReference type="PANTHER" id="PTHR12788:SF10">
    <property type="entry name" value="PROTEIN-TYROSINE SULFOTRANSFERASE"/>
    <property type="match status" value="1"/>
</dbReference>
<evidence type="ECO:0000313" key="4">
    <source>
        <dbReference type="Proteomes" id="UP000729733"/>
    </source>
</evidence>
<dbReference type="GO" id="GO:0008476">
    <property type="term" value="F:protein-tyrosine sulfotransferase activity"/>
    <property type="evidence" value="ECO:0007669"/>
    <property type="project" value="InterPro"/>
</dbReference>
<dbReference type="Pfam" id="PF13469">
    <property type="entry name" value="Sulfotransfer_3"/>
    <property type="match status" value="1"/>
</dbReference>